<proteinExistence type="predicted"/>
<dbReference type="STRING" id="1163406.A0A0L0N6U3"/>
<dbReference type="EMBL" id="LFRF01000018">
    <property type="protein sequence ID" value="KND89540.1"/>
    <property type="molecule type" value="Genomic_DNA"/>
</dbReference>
<comment type="caution">
    <text evidence="1">The sequence shown here is derived from an EMBL/GenBank/DDBJ whole genome shotgun (WGS) entry which is preliminary data.</text>
</comment>
<gene>
    <name evidence="1" type="ORF">TOPH_05840</name>
</gene>
<evidence type="ECO:0000313" key="1">
    <source>
        <dbReference type="EMBL" id="KND89540.1"/>
    </source>
</evidence>
<name>A0A0L0N6U3_TOLOC</name>
<dbReference type="Proteomes" id="UP000036947">
    <property type="component" value="Unassembled WGS sequence"/>
</dbReference>
<dbReference type="AlphaFoldDB" id="A0A0L0N6U3"/>
<protein>
    <submittedName>
        <fullName evidence="1">Uncharacterized protein</fullName>
    </submittedName>
</protein>
<dbReference type="OrthoDB" id="5232980at2759"/>
<sequence>MQTLTTAMGPLIDITNPQCPRSKKPSKAWYNTFTELQSMLLVTVLSQPPLQRYHPSGQTSYVLAVDELQLEPMLL</sequence>
<reference evidence="1 2" key="1">
    <citation type="journal article" date="2015" name="BMC Genomics">
        <title>The genome of the truffle-parasite Tolypocladium ophioglossoides and the evolution of antifungal peptaibiotics.</title>
        <authorList>
            <person name="Quandt C.A."/>
            <person name="Bushley K.E."/>
            <person name="Spatafora J.W."/>
        </authorList>
    </citation>
    <scope>NUCLEOTIDE SEQUENCE [LARGE SCALE GENOMIC DNA]</scope>
    <source>
        <strain evidence="1 2">CBS 100239</strain>
    </source>
</reference>
<evidence type="ECO:0000313" key="2">
    <source>
        <dbReference type="Proteomes" id="UP000036947"/>
    </source>
</evidence>
<organism evidence="1 2">
    <name type="scientific">Tolypocladium ophioglossoides (strain CBS 100239)</name>
    <name type="common">Snaketongue truffleclub</name>
    <name type="synonym">Elaphocordyceps ophioglossoides</name>
    <dbReference type="NCBI Taxonomy" id="1163406"/>
    <lineage>
        <taxon>Eukaryota</taxon>
        <taxon>Fungi</taxon>
        <taxon>Dikarya</taxon>
        <taxon>Ascomycota</taxon>
        <taxon>Pezizomycotina</taxon>
        <taxon>Sordariomycetes</taxon>
        <taxon>Hypocreomycetidae</taxon>
        <taxon>Hypocreales</taxon>
        <taxon>Ophiocordycipitaceae</taxon>
        <taxon>Tolypocladium</taxon>
    </lineage>
</organism>
<keyword evidence="2" id="KW-1185">Reference proteome</keyword>
<accession>A0A0L0N6U3</accession>